<proteinExistence type="predicted"/>
<dbReference type="InterPro" id="IPR025311">
    <property type="entry name" value="DUF4166"/>
</dbReference>
<dbReference type="Proteomes" id="UP000518206">
    <property type="component" value="Unassembled WGS sequence"/>
</dbReference>
<sequence>MTSVFAQALGADFARLHPMLQRRFGVGLDAGYACVGTGVMHEIRRGPWWTLPFLYLGAVRNILLPDVGRDVPFTISNYPYRDPHGRETVTFVREYLLRGRTRRFDATMVLHDGRVVDYLGTHQHLAVDLDLQVQDDGSLRLTTHGQRFYEGPVGFRFPLLLSGEARLREWFDDDAQEFHVDLQVRNRLLGFLFGYRGTFTCEFPDADDAPERLRPVRHELRT</sequence>
<accession>A0A7W4YDI0</accession>
<feature type="domain" description="DUF4166" evidence="1">
    <location>
        <begin position="16"/>
        <end position="199"/>
    </location>
</feature>
<evidence type="ECO:0000259" key="1">
    <source>
        <dbReference type="Pfam" id="PF13761"/>
    </source>
</evidence>
<dbReference type="AlphaFoldDB" id="A0A7W4YDI0"/>
<reference evidence="2 3" key="1">
    <citation type="submission" date="2020-08" db="EMBL/GenBank/DDBJ databases">
        <title>The Agave Microbiome: Exploring the role of microbial communities in plant adaptations to desert environments.</title>
        <authorList>
            <person name="Partida-Martinez L.P."/>
        </authorList>
    </citation>
    <scope>NUCLEOTIDE SEQUENCE [LARGE SCALE GENOMIC DNA]</scope>
    <source>
        <strain evidence="2 3">RAS26</strain>
    </source>
</reference>
<name>A0A7W4YDI0_9CELL</name>
<dbReference type="RefSeq" id="WP_311702117.1">
    <property type="nucleotide sequence ID" value="NZ_JACHVX010000005.1"/>
</dbReference>
<comment type="caution">
    <text evidence="2">The sequence shown here is derived from an EMBL/GenBank/DDBJ whole genome shotgun (WGS) entry which is preliminary data.</text>
</comment>
<protein>
    <recommendedName>
        <fullName evidence="1">DUF4166 domain-containing protein</fullName>
    </recommendedName>
</protein>
<dbReference type="EMBL" id="JACHVX010000005">
    <property type="protein sequence ID" value="MBB2924581.1"/>
    <property type="molecule type" value="Genomic_DNA"/>
</dbReference>
<dbReference type="Pfam" id="PF13761">
    <property type="entry name" value="DUF4166"/>
    <property type="match status" value="1"/>
</dbReference>
<reference evidence="2 3" key="2">
    <citation type="submission" date="2020-08" db="EMBL/GenBank/DDBJ databases">
        <authorList>
            <person name="Partida-Martinez L."/>
            <person name="Huntemann M."/>
            <person name="Clum A."/>
            <person name="Wang J."/>
            <person name="Palaniappan K."/>
            <person name="Ritter S."/>
            <person name="Chen I.-M."/>
            <person name="Stamatis D."/>
            <person name="Reddy T."/>
            <person name="O'Malley R."/>
            <person name="Daum C."/>
            <person name="Shapiro N."/>
            <person name="Ivanova N."/>
            <person name="Kyrpides N."/>
            <person name="Woyke T."/>
        </authorList>
    </citation>
    <scope>NUCLEOTIDE SEQUENCE [LARGE SCALE GENOMIC DNA]</scope>
    <source>
        <strain evidence="2 3">RAS26</strain>
    </source>
</reference>
<evidence type="ECO:0000313" key="2">
    <source>
        <dbReference type="EMBL" id="MBB2924581.1"/>
    </source>
</evidence>
<gene>
    <name evidence="2" type="ORF">FHR80_003514</name>
</gene>
<evidence type="ECO:0000313" key="3">
    <source>
        <dbReference type="Proteomes" id="UP000518206"/>
    </source>
</evidence>
<organism evidence="2 3">
    <name type="scientific">Cellulomonas cellasea</name>
    <dbReference type="NCBI Taxonomy" id="43670"/>
    <lineage>
        <taxon>Bacteria</taxon>
        <taxon>Bacillati</taxon>
        <taxon>Actinomycetota</taxon>
        <taxon>Actinomycetes</taxon>
        <taxon>Micrococcales</taxon>
        <taxon>Cellulomonadaceae</taxon>
        <taxon>Cellulomonas</taxon>
    </lineage>
</organism>